<dbReference type="Pfam" id="PF00005">
    <property type="entry name" value="ABC_tran"/>
    <property type="match status" value="1"/>
</dbReference>
<feature type="compositionally biased region" description="Polar residues" evidence="7">
    <location>
        <begin position="14"/>
        <end position="25"/>
    </location>
</feature>
<dbReference type="PANTHER" id="PTHR43038">
    <property type="entry name" value="ATP-BINDING CASSETTE, SUB-FAMILY H, MEMBER 1"/>
    <property type="match status" value="1"/>
</dbReference>
<evidence type="ECO:0000313" key="11">
    <source>
        <dbReference type="Proteomes" id="UP001642540"/>
    </source>
</evidence>
<protein>
    <recommendedName>
        <fullName evidence="9">ABC transporter domain-containing protein</fullName>
    </recommendedName>
</protein>
<dbReference type="Proteomes" id="UP001642540">
    <property type="component" value="Unassembled WGS sequence"/>
</dbReference>
<evidence type="ECO:0000256" key="8">
    <source>
        <dbReference type="SAM" id="Phobius"/>
    </source>
</evidence>
<reference evidence="10 11" key="1">
    <citation type="submission" date="2024-08" db="EMBL/GenBank/DDBJ databases">
        <authorList>
            <person name="Cucini C."/>
            <person name="Frati F."/>
        </authorList>
    </citation>
    <scope>NUCLEOTIDE SEQUENCE [LARGE SCALE GENOMIC DNA]</scope>
</reference>
<evidence type="ECO:0000256" key="3">
    <source>
        <dbReference type="ARBA" id="ARBA00022741"/>
    </source>
</evidence>
<accession>A0ABP1QN74</accession>
<evidence type="ECO:0000256" key="5">
    <source>
        <dbReference type="ARBA" id="ARBA00022989"/>
    </source>
</evidence>
<feature type="transmembrane region" description="Helical" evidence="8">
    <location>
        <begin position="731"/>
        <end position="750"/>
    </location>
</feature>
<dbReference type="EMBL" id="CAXLJM020000036">
    <property type="protein sequence ID" value="CAL8104775.1"/>
    <property type="molecule type" value="Genomic_DNA"/>
</dbReference>
<keyword evidence="5 8" id="KW-1133">Transmembrane helix</keyword>
<evidence type="ECO:0000256" key="7">
    <source>
        <dbReference type="SAM" id="MobiDB-lite"/>
    </source>
</evidence>
<comment type="subcellular location">
    <subcellularLocation>
        <location evidence="1">Membrane</location>
        <topology evidence="1">Multi-pass membrane protein</topology>
    </subcellularLocation>
</comment>
<dbReference type="PROSITE" id="PS50893">
    <property type="entry name" value="ABC_TRANSPORTER_2"/>
    <property type="match status" value="1"/>
</dbReference>
<dbReference type="InterPro" id="IPR003593">
    <property type="entry name" value="AAA+_ATPase"/>
</dbReference>
<dbReference type="InterPro" id="IPR003439">
    <property type="entry name" value="ABC_transporter-like_ATP-bd"/>
</dbReference>
<dbReference type="SUPFAM" id="SSF52540">
    <property type="entry name" value="P-loop containing nucleoside triphosphate hydrolases"/>
    <property type="match status" value="1"/>
</dbReference>
<sequence length="819" mass="90865">MNNTFDNPAFEKSPSPSEHSITVTKEPNGDNEDLEMEDLSDNQTVQDIFYTTCDPPISAISVRNAHKSYHKGTPVLTDFHMRVPIGTIYSLLGSSGCGKTTLLSCCVGIRKLDKGDILVFGHKPGTKESGVPGRRVGFMPQELSIYNELTIQEALNFYGRIYGMKRDQIFESTSFLVDFLDLPKASRRVGSLSGGQKRRVSIALALIHDPELLILDEPTVGVDPLLRESIWNHLVKLVTSGRTTVIITTHYIEEARQSNVIGIMRNGRLLAEKSPEALLIEYKVTLLEDIVLTLCRQDREEKKRQRDDNVETSAKTEWGLSSITKRKIGSESTIVEEGTIVGLRYESAGKNGNNDDAIFVESPKLRPGTGVLAVHNNGHISAPLKQRRLSTRENIRMNHSTQIQKLTALLIKNFIILMRNIGFLIFIFFVPAIQVILICLTIGSDPKSLLLGVINPENCDYLSKNWRDIGKECPIDTDALENSTLSCFYLSNLPEESYILEKETSEFNALQRIQKGYTYGYIEFPRDYTSNVLCKFGGKFDCPSHDEVIAGSNIILELDMSNKQIGQTMKRIFVDTYAKTTEAIKTNCQGKIKDTILSSVADLPYTFKKPVYGKDDTSFREFLAPSILLGLLFFFPLCSSGVSYITEKKSGTLDRALVAGVGTTELMGGFLISQVGILLGQAGFAFLILTQVFRIEILGSISLALSLTILVGISGMSAGFLLAMFCSEEVQAVLLAIGTFFPNILLAGMVWPLEGMERGLQYVSYLLPCTLACESMRSIISRGWGLGHGSVWPGFLSTLAWIIVYWVLAVTVHKIRNKI</sequence>
<evidence type="ECO:0000256" key="4">
    <source>
        <dbReference type="ARBA" id="ARBA00022840"/>
    </source>
</evidence>
<feature type="transmembrane region" description="Helical" evidence="8">
    <location>
        <begin position="666"/>
        <end position="689"/>
    </location>
</feature>
<evidence type="ECO:0000256" key="2">
    <source>
        <dbReference type="ARBA" id="ARBA00022692"/>
    </source>
</evidence>
<organism evidence="10 11">
    <name type="scientific">Orchesella dallaii</name>
    <dbReference type="NCBI Taxonomy" id="48710"/>
    <lineage>
        <taxon>Eukaryota</taxon>
        <taxon>Metazoa</taxon>
        <taxon>Ecdysozoa</taxon>
        <taxon>Arthropoda</taxon>
        <taxon>Hexapoda</taxon>
        <taxon>Collembola</taxon>
        <taxon>Entomobryomorpha</taxon>
        <taxon>Entomobryoidea</taxon>
        <taxon>Orchesellidae</taxon>
        <taxon>Orchesellinae</taxon>
        <taxon>Orchesella</taxon>
    </lineage>
</organism>
<dbReference type="InterPro" id="IPR017871">
    <property type="entry name" value="ABC_transporter-like_CS"/>
</dbReference>
<evidence type="ECO:0000313" key="10">
    <source>
        <dbReference type="EMBL" id="CAL8104775.1"/>
    </source>
</evidence>
<feature type="domain" description="ABC transporter" evidence="9">
    <location>
        <begin position="60"/>
        <end position="291"/>
    </location>
</feature>
<dbReference type="PANTHER" id="PTHR43038:SF3">
    <property type="entry name" value="ABC TRANSPORTER G FAMILY MEMBER 20 ISOFORM X1"/>
    <property type="match status" value="1"/>
</dbReference>
<evidence type="ECO:0000256" key="1">
    <source>
        <dbReference type="ARBA" id="ARBA00004141"/>
    </source>
</evidence>
<evidence type="ECO:0000259" key="9">
    <source>
        <dbReference type="PROSITE" id="PS50893"/>
    </source>
</evidence>
<feature type="transmembrane region" description="Helical" evidence="8">
    <location>
        <begin position="622"/>
        <end position="646"/>
    </location>
</feature>
<dbReference type="Pfam" id="PF12698">
    <property type="entry name" value="ABC2_membrane_3"/>
    <property type="match status" value="1"/>
</dbReference>
<gene>
    <name evidence="10" type="ORF">ODALV1_LOCUS11854</name>
</gene>
<keyword evidence="4" id="KW-0067">ATP-binding</keyword>
<feature type="transmembrane region" description="Helical" evidence="8">
    <location>
        <begin position="421"/>
        <end position="442"/>
    </location>
</feature>
<feature type="transmembrane region" description="Helical" evidence="8">
    <location>
        <begin position="792"/>
        <end position="812"/>
    </location>
</feature>
<dbReference type="Gene3D" id="3.40.50.300">
    <property type="entry name" value="P-loop containing nucleotide triphosphate hydrolases"/>
    <property type="match status" value="1"/>
</dbReference>
<keyword evidence="11" id="KW-1185">Reference proteome</keyword>
<keyword evidence="3" id="KW-0547">Nucleotide-binding</keyword>
<comment type="caution">
    <text evidence="10">The sequence shown here is derived from an EMBL/GenBank/DDBJ whole genome shotgun (WGS) entry which is preliminary data.</text>
</comment>
<dbReference type="SMART" id="SM00382">
    <property type="entry name" value="AAA"/>
    <property type="match status" value="1"/>
</dbReference>
<dbReference type="InterPro" id="IPR027417">
    <property type="entry name" value="P-loop_NTPase"/>
</dbReference>
<keyword evidence="2 8" id="KW-0812">Transmembrane</keyword>
<dbReference type="CDD" id="cd03230">
    <property type="entry name" value="ABC_DR_subfamily_A"/>
    <property type="match status" value="1"/>
</dbReference>
<name>A0ABP1QN74_9HEXA</name>
<keyword evidence="6 8" id="KW-0472">Membrane</keyword>
<dbReference type="PROSITE" id="PS00211">
    <property type="entry name" value="ABC_TRANSPORTER_1"/>
    <property type="match status" value="1"/>
</dbReference>
<feature type="region of interest" description="Disordered" evidence="7">
    <location>
        <begin position="1"/>
        <end position="32"/>
    </location>
</feature>
<proteinExistence type="predicted"/>
<evidence type="ECO:0000256" key="6">
    <source>
        <dbReference type="ARBA" id="ARBA00023136"/>
    </source>
</evidence>
<dbReference type="InterPro" id="IPR013525">
    <property type="entry name" value="ABC2_TM"/>
</dbReference>
<feature type="transmembrane region" description="Helical" evidence="8">
    <location>
        <begin position="701"/>
        <end position="725"/>
    </location>
</feature>